<dbReference type="InterPro" id="IPR024079">
    <property type="entry name" value="MetalloPept_cat_dom_sf"/>
</dbReference>
<evidence type="ECO:0000256" key="3">
    <source>
        <dbReference type="ARBA" id="ARBA00022670"/>
    </source>
</evidence>
<dbReference type="AlphaFoldDB" id="A0A3P3QK59"/>
<dbReference type="CDD" id="cd08662">
    <property type="entry name" value="M13"/>
    <property type="match status" value="1"/>
</dbReference>
<evidence type="ECO:0000259" key="9">
    <source>
        <dbReference type="Pfam" id="PF01431"/>
    </source>
</evidence>
<keyword evidence="8" id="KW-0732">Signal</keyword>
<name>A0A3P3QK59_9GAMM</name>
<dbReference type="GO" id="GO:0004222">
    <property type="term" value="F:metalloendopeptidase activity"/>
    <property type="evidence" value="ECO:0007669"/>
    <property type="project" value="InterPro"/>
</dbReference>
<sequence>MFNKTTLALAVLIALVGCEKAQTPTQATDTTPAAVTEVKTLTSGIELSNMDTSVKPQQDFFRYVNGNWLAKTEIPADKGRWGSFDELRENADKQVLAIVQELAAKTAEPGSDTQKIADFYRSYMDTATLDSLGLEPLKADFAKVDALSSHADLAKLWGELQAYRTGTPVVLFVGQDQKASDQYITLASQSGLGMPDRDYYLNTDEKSKQIQQKYQAYITQVAELAGWPEPAKVATTVYAIESQLAQAQWSRVQNRDRNATYNKLTVAQLAETAPGFDWSALLAAAKLADVNEVVVRQPTYLTAFAKLQSEIPLADWQTYLKFHLVRANSELLASSFDQASFEFYGKTLSGLEAQREREKRAVAALEDSLGFMLGKIYVERHFKPEAKERMDQMIKNLRVAFKEAIDGLEWMSPETKKAAQEKLAKFNTKIGYPDVWRDYSCLEVKAADLLGNMRRSGQCEFDRMVAKLGQPVDRTEWGMTPQTVNAYYSSTMNEIVFPAAILQPPFFDVNADDAVNYGAIGGVIGHEITHGFDDQGRRSDGNGNLTDWWQPTDAEQFQKRAQLMIDQYSAFNPIDDLKLQGALGLGENIADLGGLTVAFKAYQNSLQGKPAAVIDGFSGDQRFFMGWAQVWRIKFRDASLRQQVITGPHSPGMYRVLGVLSNMPEFYQTFDVKPGDGMYRDDAVRVKIW</sequence>
<protein>
    <submittedName>
        <fullName evidence="11">M13 family peptidase</fullName>
    </submittedName>
</protein>
<feature type="chain" id="PRO_5018557299" evidence="8">
    <location>
        <begin position="22"/>
        <end position="689"/>
    </location>
</feature>
<comment type="similarity">
    <text evidence="2">Belongs to the peptidase M13 family.</text>
</comment>
<reference evidence="11 12" key="1">
    <citation type="submission" date="2018-11" db="EMBL/GenBank/DDBJ databases">
        <title>Draft genome analysis of Rheinheimera mesophila isolated from an industrial waste site.</title>
        <authorList>
            <person name="Yu Q."/>
            <person name="Qi Y."/>
            <person name="Zhang H."/>
            <person name="Lu Y."/>
            <person name="Pu J."/>
        </authorList>
    </citation>
    <scope>NUCLEOTIDE SEQUENCE [LARGE SCALE GENOMIC DNA]</scope>
    <source>
        <strain evidence="11 12">IITR13</strain>
    </source>
</reference>
<dbReference type="PANTHER" id="PTHR11733:SF167">
    <property type="entry name" value="FI17812P1-RELATED"/>
    <property type="match status" value="1"/>
</dbReference>
<evidence type="ECO:0000256" key="8">
    <source>
        <dbReference type="SAM" id="SignalP"/>
    </source>
</evidence>
<dbReference type="GO" id="GO:0016485">
    <property type="term" value="P:protein processing"/>
    <property type="evidence" value="ECO:0007669"/>
    <property type="project" value="TreeGrafter"/>
</dbReference>
<organism evidence="11 12">
    <name type="scientific">Rheinheimera mesophila</name>
    <dbReference type="NCBI Taxonomy" id="1547515"/>
    <lineage>
        <taxon>Bacteria</taxon>
        <taxon>Pseudomonadati</taxon>
        <taxon>Pseudomonadota</taxon>
        <taxon>Gammaproteobacteria</taxon>
        <taxon>Chromatiales</taxon>
        <taxon>Chromatiaceae</taxon>
        <taxon>Rheinheimera</taxon>
    </lineage>
</organism>
<keyword evidence="5" id="KW-0378">Hydrolase</keyword>
<dbReference type="GO" id="GO:0046872">
    <property type="term" value="F:metal ion binding"/>
    <property type="evidence" value="ECO:0007669"/>
    <property type="project" value="UniProtKB-KW"/>
</dbReference>
<feature type="signal peptide" evidence="8">
    <location>
        <begin position="1"/>
        <end position="21"/>
    </location>
</feature>
<evidence type="ECO:0000313" key="12">
    <source>
        <dbReference type="Proteomes" id="UP000276260"/>
    </source>
</evidence>
<dbReference type="Gene3D" id="3.40.390.10">
    <property type="entry name" value="Collagenase (Catalytic Domain)"/>
    <property type="match status" value="1"/>
</dbReference>
<dbReference type="Pfam" id="PF05649">
    <property type="entry name" value="Peptidase_M13_N"/>
    <property type="match status" value="1"/>
</dbReference>
<feature type="domain" description="Peptidase M13 N-terminal" evidence="10">
    <location>
        <begin position="56"/>
        <end position="433"/>
    </location>
</feature>
<dbReference type="SUPFAM" id="SSF55486">
    <property type="entry name" value="Metalloproteases ('zincins'), catalytic domain"/>
    <property type="match status" value="1"/>
</dbReference>
<dbReference type="Proteomes" id="UP000276260">
    <property type="component" value="Unassembled WGS sequence"/>
</dbReference>
<dbReference type="PROSITE" id="PS51885">
    <property type="entry name" value="NEPRILYSIN"/>
    <property type="match status" value="1"/>
</dbReference>
<dbReference type="PRINTS" id="PR00786">
    <property type="entry name" value="NEPRILYSIN"/>
</dbReference>
<keyword evidence="6" id="KW-0862">Zinc</keyword>
<comment type="cofactor">
    <cofactor evidence="1">
        <name>Zn(2+)</name>
        <dbReference type="ChEBI" id="CHEBI:29105"/>
    </cofactor>
</comment>
<evidence type="ECO:0000256" key="6">
    <source>
        <dbReference type="ARBA" id="ARBA00022833"/>
    </source>
</evidence>
<dbReference type="InterPro" id="IPR000718">
    <property type="entry name" value="Peptidase_M13"/>
</dbReference>
<evidence type="ECO:0000256" key="4">
    <source>
        <dbReference type="ARBA" id="ARBA00022723"/>
    </source>
</evidence>
<accession>A0A3P3QK59</accession>
<gene>
    <name evidence="11" type="ORF">EIK76_11155</name>
</gene>
<dbReference type="EMBL" id="RRCF01000002">
    <property type="protein sequence ID" value="RRJ21425.1"/>
    <property type="molecule type" value="Genomic_DNA"/>
</dbReference>
<evidence type="ECO:0000313" key="11">
    <source>
        <dbReference type="EMBL" id="RRJ21425.1"/>
    </source>
</evidence>
<keyword evidence="4" id="KW-0479">Metal-binding</keyword>
<evidence type="ECO:0000259" key="10">
    <source>
        <dbReference type="Pfam" id="PF05649"/>
    </source>
</evidence>
<dbReference type="InterPro" id="IPR008753">
    <property type="entry name" value="Peptidase_M13_N"/>
</dbReference>
<dbReference type="InterPro" id="IPR018497">
    <property type="entry name" value="Peptidase_M13_C"/>
</dbReference>
<dbReference type="InterPro" id="IPR042089">
    <property type="entry name" value="Peptidase_M13_dom_2"/>
</dbReference>
<evidence type="ECO:0000256" key="7">
    <source>
        <dbReference type="ARBA" id="ARBA00023049"/>
    </source>
</evidence>
<evidence type="ECO:0000256" key="2">
    <source>
        <dbReference type="ARBA" id="ARBA00007357"/>
    </source>
</evidence>
<keyword evidence="7" id="KW-0482">Metalloprotease</keyword>
<dbReference type="RefSeq" id="WP_046521392.1">
    <property type="nucleotide sequence ID" value="NZ_LAVS01000096.1"/>
</dbReference>
<dbReference type="PROSITE" id="PS51257">
    <property type="entry name" value="PROKAR_LIPOPROTEIN"/>
    <property type="match status" value="1"/>
</dbReference>
<dbReference type="PANTHER" id="PTHR11733">
    <property type="entry name" value="ZINC METALLOPROTEASE FAMILY M13 NEPRILYSIN-RELATED"/>
    <property type="match status" value="1"/>
</dbReference>
<proteinExistence type="inferred from homology"/>
<dbReference type="Pfam" id="PF01431">
    <property type="entry name" value="Peptidase_M13"/>
    <property type="match status" value="1"/>
</dbReference>
<comment type="caution">
    <text evidence="11">The sequence shown here is derived from an EMBL/GenBank/DDBJ whole genome shotgun (WGS) entry which is preliminary data.</text>
</comment>
<keyword evidence="12" id="KW-1185">Reference proteome</keyword>
<evidence type="ECO:0000256" key="5">
    <source>
        <dbReference type="ARBA" id="ARBA00022801"/>
    </source>
</evidence>
<dbReference type="OrthoDB" id="9775677at2"/>
<dbReference type="Gene3D" id="1.10.1380.10">
    <property type="entry name" value="Neutral endopeptidase , domain2"/>
    <property type="match status" value="1"/>
</dbReference>
<dbReference type="GO" id="GO:0005886">
    <property type="term" value="C:plasma membrane"/>
    <property type="evidence" value="ECO:0007669"/>
    <property type="project" value="TreeGrafter"/>
</dbReference>
<feature type="domain" description="Peptidase M13 C-terminal" evidence="9">
    <location>
        <begin position="485"/>
        <end position="685"/>
    </location>
</feature>
<evidence type="ECO:0000256" key="1">
    <source>
        <dbReference type="ARBA" id="ARBA00001947"/>
    </source>
</evidence>
<keyword evidence="3" id="KW-0645">Protease</keyword>